<accession>A0A1I4RM23</accession>
<dbReference type="OrthoDB" id="7838311at2"/>
<proteinExistence type="predicted"/>
<protein>
    <recommendedName>
        <fullName evidence="4">SH3 domain-containing protein</fullName>
    </recommendedName>
</protein>
<dbReference type="InterPro" id="IPR029045">
    <property type="entry name" value="ClpP/crotonase-like_dom_sf"/>
</dbReference>
<evidence type="ECO:0000256" key="1">
    <source>
        <dbReference type="SAM" id="SignalP"/>
    </source>
</evidence>
<gene>
    <name evidence="2" type="ORF">SAMN04488042_108135</name>
</gene>
<dbReference type="EMBL" id="FOTQ01000008">
    <property type="protein sequence ID" value="SFM53284.1"/>
    <property type="molecule type" value="Genomic_DNA"/>
</dbReference>
<dbReference type="Proteomes" id="UP000199144">
    <property type="component" value="Unassembled WGS sequence"/>
</dbReference>
<dbReference type="SUPFAM" id="SSF52096">
    <property type="entry name" value="ClpP/crotonase"/>
    <property type="match status" value="1"/>
</dbReference>
<keyword evidence="3" id="KW-1185">Reference proteome</keyword>
<dbReference type="AlphaFoldDB" id="A0A1I4RM23"/>
<name>A0A1I4RM23_9RHOB</name>
<dbReference type="RefSeq" id="WP_131814397.1">
    <property type="nucleotide sequence ID" value="NZ_FOTQ01000008.1"/>
</dbReference>
<evidence type="ECO:0000313" key="3">
    <source>
        <dbReference type="Proteomes" id="UP000199144"/>
    </source>
</evidence>
<keyword evidence="1" id="KW-0732">Signal</keyword>
<feature type="chain" id="PRO_5011630342" description="SH3 domain-containing protein" evidence="1">
    <location>
        <begin position="20"/>
        <end position="504"/>
    </location>
</feature>
<evidence type="ECO:0008006" key="4">
    <source>
        <dbReference type="Google" id="ProtNLM"/>
    </source>
</evidence>
<dbReference type="STRING" id="254406.SAMN04488042_108135"/>
<evidence type="ECO:0000313" key="2">
    <source>
        <dbReference type="EMBL" id="SFM53284.1"/>
    </source>
</evidence>
<reference evidence="2 3" key="1">
    <citation type="submission" date="2016-10" db="EMBL/GenBank/DDBJ databases">
        <authorList>
            <person name="de Groot N.N."/>
        </authorList>
    </citation>
    <scope>NUCLEOTIDE SEQUENCE [LARGE SCALE GENOMIC DNA]</scope>
    <source>
        <strain evidence="2 3">DSM 15283</strain>
    </source>
</reference>
<organism evidence="2 3">
    <name type="scientific">Shimia aestuarii</name>
    <dbReference type="NCBI Taxonomy" id="254406"/>
    <lineage>
        <taxon>Bacteria</taxon>
        <taxon>Pseudomonadati</taxon>
        <taxon>Pseudomonadota</taxon>
        <taxon>Alphaproteobacteria</taxon>
        <taxon>Rhodobacterales</taxon>
        <taxon>Roseobacteraceae</taxon>
    </lineage>
</organism>
<feature type="signal peptide" evidence="1">
    <location>
        <begin position="1"/>
        <end position="19"/>
    </location>
</feature>
<dbReference type="Gene3D" id="3.90.226.10">
    <property type="entry name" value="2-enoyl-CoA Hydratase, Chain A, domain 1"/>
    <property type="match status" value="1"/>
</dbReference>
<sequence length="504" mass="55038">MFRIIAALLLCNFGFPAAAATFSLDTTAGCMARMEGTIERGDFERFQSFAMQHLKPSNHEEGTGDVVLCLNSPGGSLGEAVKIADYLERNYVGTAVGDGDQCLSACAVVFMMGTRALIEDFTINRSLHVNGTLGFHRPQFSLPSGGSYSAEVVNRSFQLALEATLQFVQLANRMQNYVAVPMVEADLMEAMFAHEGEDFFYIDTVGKAGRWKIDVTGFPVPTEVSPREALIACDNLSEWLTQVPGADLSIATDRGGINYLKSAVARVRVHADDPGDTYFVIGRVDGMGDRECRVKFDFSPSGLEWGVVQACGGTLHETRAIGEHCDIDITGRDVSFANMSANPTIAMFPPDTPLRTLPSYAAQVAAEAPDINAAFDMPIYGGCGVSEGQGMVVTRVENFANIRDAADFSARVVAEAPRNTRLWALERGGRLVGSDATRARCRTACQALGRYWDYDDKAQYRRDREAVSQCFEDNAIWYRVEDAAGKQGYVSAKFLNHPWDGHNP</sequence>